<keyword evidence="2" id="KW-1185">Reference proteome</keyword>
<proteinExistence type="predicted"/>
<protein>
    <submittedName>
        <fullName evidence="1">Uncharacterized protein</fullName>
    </submittedName>
</protein>
<comment type="caution">
    <text evidence="1">The sequence shown here is derived from an EMBL/GenBank/DDBJ whole genome shotgun (WGS) entry which is preliminary data.</text>
</comment>
<accession>A0A0L6JWN5</accession>
<sequence length="104" mass="11916">MLVLSQKTGELIECKRLTAIRLVWVPEAQRYVDKIPLSQPIRCYTKFNSNEIVCPQKLWFGIEADGMLVAEYYDEAEVKEVLRQASKKASDGELVDFSMILSET</sequence>
<name>A0A0L6JWN5_9FIRM</name>
<dbReference type="RefSeq" id="WP_036943470.1">
    <property type="nucleotide sequence ID" value="NZ_JQKC01000021.1"/>
</dbReference>
<dbReference type="AlphaFoldDB" id="A0A0L6JWN5"/>
<dbReference type="EMBL" id="LGTC01000001">
    <property type="protein sequence ID" value="KNY29842.1"/>
    <property type="molecule type" value="Genomic_DNA"/>
</dbReference>
<gene>
    <name evidence="1" type="ORF">Bccel_5119</name>
</gene>
<evidence type="ECO:0000313" key="1">
    <source>
        <dbReference type="EMBL" id="KNY29842.1"/>
    </source>
</evidence>
<organism evidence="1 2">
    <name type="scientific">Pseudobacteroides cellulosolvens ATCC 35603 = DSM 2933</name>
    <dbReference type="NCBI Taxonomy" id="398512"/>
    <lineage>
        <taxon>Bacteria</taxon>
        <taxon>Bacillati</taxon>
        <taxon>Bacillota</taxon>
        <taxon>Clostridia</taxon>
        <taxon>Eubacteriales</taxon>
        <taxon>Oscillospiraceae</taxon>
        <taxon>Pseudobacteroides</taxon>
    </lineage>
</organism>
<reference evidence="2" key="1">
    <citation type="submission" date="2015-07" db="EMBL/GenBank/DDBJ databases">
        <title>Near-Complete Genome Sequence of the Cellulolytic Bacterium Bacteroides (Pseudobacteroides) cellulosolvens ATCC 35603.</title>
        <authorList>
            <person name="Dassa B."/>
            <person name="Utturkar S.M."/>
            <person name="Klingeman D.M."/>
            <person name="Hurt R.A."/>
            <person name="Keller M."/>
            <person name="Xu J."/>
            <person name="Reddy Y.H.K."/>
            <person name="Borovok I."/>
            <person name="Grinberg I.R."/>
            <person name="Lamed R."/>
            <person name="Zhivin O."/>
            <person name="Bayer E.A."/>
            <person name="Brown S.D."/>
        </authorList>
    </citation>
    <scope>NUCLEOTIDE SEQUENCE [LARGE SCALE GENOMIC DNA]</scope>
    <source>
        <strain evidence="2">DSM 2933</strain>
    </source>
</reference>
<evidence type="ECO:0000313" key="2">
    <source>
        <dbReference type="Proteomes" id="UP000036923"/>
    </source>
</evidence>
<dbReference type="Proteomes" id="UP000036923">
    <property type="component" value="Unassembled WGS sequence"/>
</dbReference>